<dbReference type="SMART" id="SM00465">
    <property type="entry name" value="GIYc"/>
    <property type="match status" value="1"/>
</dbReference>
<dbReference type="GO" id="GO:0004519">
    <property type="term" value="F:endonuclease activity"/>
    <property type="evidence" value="ECO:0007669"/>
    <property type="project" value="UniProtKB-KW"/>
</dbReference>
<evidence type="ECO:0000313" key="6">
    <source>
        <dbReference type="Proteomes" id="UP000003289"/>
    </source>
</evidence>
<name>J7KF35_9CAUD</name>
<dbReference type="InterPro" id="IPR006350">
    <property type="entry name" value="Intron_endoG1"/>
</dbReference>
<dbReference type="KEGG" id="vg:14017058"/>
<dbReference type="SUPFAM" id="SSF64496">
    <property type="entry name" value="DNA-binding domain of intron-encoded endonucleases"/>
    <property type="match status" value="1"/>
</dbReference>
<evidence type="ECO:0000313" key="5">
    <source>
        <dbReference type="EMBL" id="AFQ97273.1"/>
    </source>
</evidence>
<dbReference type="Gene3D" id="3.40.1440.10">
    <property type="entry name" value="GIY-YIG endonuclease"/>
    <property type="match status" value="1"/>
</dbReference>
<proteinExistence type="predicted"/>
<evidence type="ECO:0000256" key="3">
    <source>
        <dbReference type="ARBA" id="ARBA00022842"/>
    </source>
</evidence>
<dbReference type="InterPro" id="IPR048681">
    <property type="entry name" value="I-TevI_DNA-bd"/>
</dbReference>
<evidence type="ECO:0000256" key="2">
    <source>
        <dbReference type="ARBA" id="ARBA00010045"/>
    </source>
</evidence>
<feature type="domain" description="GIY-YIG" evidence="4">
    <location>
        <begin position="1"/>
        <end position="89"/>
    </location>
</feature>
<dbReference type="NCBIfam" id="TIGR01453">
    <property type="entry name" value="grpIintron_endo"/>
    <property type="match status" value="1"/>
</dbReference>
<dbReference type="SUPFAM" id="SSF82771">
    <property type="entry name" value="GIY-YIG endonuclease"/>
    <property type="match status" value="1"/>
</dbReference>
<organism evidence="5 6">
    <name type="scientific">Aeromonas phage Aes508</name>
    <dbReference type="NCBI Taxonomy" id="1198013"/>
    <lineage>
        <taxon>Viruses</taxon>
        <taxon>Duplodnaviria</taxon>
        <taxon>Heunggongvirae</taxon>
        <taxon>Uroviricota</taxon>
        <taxon>Caudoviricetes</taxon>
        <taxon>Pantevenvirales</taxon>
        <taxon>Straboviridae</taxon>
        <taxon>Tulanevirus</taxon>
        <taxon>Tulanevirus aes508</taxon>
    </lineage>
</organism>
<dbReference type="GeneID" id="14017058"/>
<comment type="cofactor">
    <cofactor evidence="1">
        <name>Mg(2+)</name>
        <dbReference type="ChEBI" id="CHEBI:18420"/>
    </cofactor>
</comment>
<dbReference type="EMBL" id="JN377894">
    <property type="protein sequence ID" value="AFQ97273.1"/>
    <property type="molecule type" value="Genomic_DNA"/>
</dbReference>
<dbReference type="SMART" id="SM00496">
    <property type="entry name" value="IENR2"/>
    <property type="match status" value="1"/>
</dbReference>
<dbReference type="InterPro" id="IPR000305">
    <property type="entry name" value="GIY-YIG_endonuc"/>
</dbReference>
<gene>
    <name evidence="5" type="ORF">Aes508_191</name>
</gene>
<keyword evidence="5" id="KW-0540">Nuclease</keyword>
<comment type="similarity">
    <text evidence="2">To endonucleases of group I introns of fungi and phage.</text>
</comment>
<dbReference type="CDD" id="cd10437">
    <property type="entry name" value="GIY-YIG_HE_I-TevI_like"/>
    <property type="match status" value="1"/>
</dbReference>
<reference evidence="5 6" key="1">
    <citation type="submission" date="2011-07" db="EMBL/GenBank/DDBJ databases">
        <title>Aeromonas salmonicida phage Aes508 complete genome.</title>
        <authorList>
            <person name="Petrov V.M."/>
            <person name="Ratnayaka S."/>
            <person name="Karam J.D."/>
        </authorList>
    </citation>
    <scope>NUCLEOTIDE SEQUENCE [LARGE SCALE GENOMIC DNA]</scope>
</reference>
<protein>
    <submittedName>
        <fullName evidence="5">Putative homing endonuclease GIY-YIG family</fullName>
    </submittedName>
</protein>
<dbReference type="Pfam" id="PF07460">
    <property type="entry name" value="NUMOD3"/>
    <property type="match status" value="1"/>
</dbReference>
<dbReference type="GO" id="GO:0003677">
    <property type="term" value="F:DNA binding"/>
    <property type="evidence" value="ECO:0007669"/>
    <property type="project" value="InterPro"/>
</dbReference>
<keyword evidence="3" id="KW-0460">Magnesium</keyword>
<dbReference type="Pfam" id="PF20987">
    <property type="entry name" value="I-TevI_DNA-bd"/>
    <property type="match status" value="1"/>
</dbReference>
<keyword evidence="5" id="KW-0378">Hydrolase</keyword>
<evidence type="ECO:0000259" key="4">
    <source>
        <dbReference type="PROSITE" id="PS50164"/>
    </source>
</evidence>
<accession>J7KF35</accession>
<dbReference type="RefSeq" id="YP_007010880.1">
    <property type="nucleotide sequence ID" value="NC_019543.1"/>
</dbReference>
<dbReference type="Pfam" id="PF01541">
    <property type="entry name" value="GIY-YIG"/>
    <property type="match status" value="1"/>
</dbReference>
<dbReference type="PROSITE" id="PS50164">
    <property type="entry name" value="GIY_YIG"/>
    <property type="match status" value="1"/>
</dbReference>
<sequence length="260" mass="29399">MKSGIYRITNTINGKVYIGSAKDFEKRWKRHRNDATAGKHSSILFQRSWDKYGGDSFVFEIVERIEYDKTSILMREDYWMGVYKSRNPDFGFNLAPASFGDVLSTHPNRDDIIKRISQTCRENVAKMTREERVAKWGKFGADNGNYRPGNFHMCHCGSDIRLSNRDTYCKKCAPAIDWSGDKNSFYGKKHTAETKAKIAASRAGKAPSNKKNVIIDGVNAGTVAEVISRFGISASLVTYRVKSSKYNWSYINAQRLSNGG</sequence>
<keyword evidence="5" id="KW-0255">Endonuclease</keyword>
<evidence type="ECO:0000256" key="1">
    <source>
        <dbReference type="ARBA" id="ARBA00001946"/>
    </source>
</evidence>
<dbReference type="Proteomes" id="UP000003289">
    <property type="component" value="Segment"/>
</dbReference>
<keyword evidence="6" id="KW-1185">Reference proteome</keyword>
<dbReference type="InterPro" id="IPR035901">
    <property type="entry name" value="GIY-YIG_endonuc_sf"/>
</dbReference>
<dbReference type="InterPro" id="IPR003611">
    <property type="entry name" value="NUMOD3"/>
</dbReference>